<sequence>MLVYARIFRFFLLISLIIGLNTFSSQAQSAAEEEALAKTYLQKQEYDKASSIYNKLASNNQQFVTIYPDYLKTLMALKNYKEAEKLVKKAIKKNPEIPAFTIDLGVVQLASGDKKAADKTFDKTIDQAKPNTILPVAQAFEQNRLYDYAEKTYLQGRKLSKKETDYTGQLMQLYAYQRQSEKLIAEILNIVRENPEQLLLAQNMLQNSLREEKEFEALEKILLTNVQQNPDKNVYSELLIWVYTQRKDFFSALVQAKSLDKRTKGGGEKVMELGAISLKNKDYESAIEAYSYVIKEYRNSPYYGYARERLIKAREEQVRNTFPVDLAKIRTLIAEYQSLLDEIGKNGRTAEVMKNMASLHAFYLDEKDKAIALLQEVINTPRVNQDLVAEAKISLGDIYLLRGEPWEATLLYSQVEKSHKETPIGHEAKLRNAKLNYYKGDFQLAQEHLDILKLATSREIANDAMDLSLLITDNTGLDSSTAALKEYAATELLIFQNKLPEAQQQLDNILRKYPQHSLTDDIFFLKAKVHLKTGNYQDAIQDLTKITDNPQYDVLSDDAFFLLATIYEEQVKDPEKAKQLYNDLIVKYPGSIFTVDARKRFRKLRGDTVN</sequence>
<keyword evidence="1 2" id="KW-0732">Signal</keyword>
<dbReference type="Pfam" id="PF14559">
    <property type="entry name" value="TPR_19"/>
    <property type="match status" value="1"/>
</dbReference>
<dbReference type="Proteomes" id="UP000240357">
    <property type="component" value="Unassembled WGS sequence"/>
</dbReference>
<accession>A0A2T2YJD2</accession>
<dbReference type="AlphaFoldDB" id="A0A2T2YJD2"/>
<dbReference type="Gene3D" id="1.25.40.10">
    <property type="entry name" value="Tetratricopeptide repeat domain"/>
    <property type="match status" value="4"/>
</dbReference>
<dbReference type="InterPro" id="IPR011990">
    <property type="entry name" value="TPR-like_helical_dom_sf"/>
</dbReference>
<dbReference type="RefSeq" id="WP_106931790.1">
    <property type="nucleotide sequence ID" value="NZ_PYFT01000001.1"/>
</dbReference>
<dbReference type="InterPro" id="IPR019734">
    <property type="entry name" value="TPR_rpt"/>
</dbReference>
<dbReference type="EMBL" id="PYFT01000001">
    <property type="protein sequence ID" value="PSR55610.1"/>
    <property type="molecule type" value="Genomic_DNA"/>
</dbReference>
<dbReference type="SMART" id="SM00028">
    <property type="entry name" value="TPR"/>
    <property type="match status" value="6"/>
</dbReference>
<dbReference type="PANTHER" id="PTHR12558">
    <property type="entry name" value="CELL DIVISION CYCLE 16,23,27"/>
    <property type="match status" value="1"/>
</dbReference>
<organism evidence="4 5">
    <name type="scientific">Adhaeribacter arboris</name>
    <dbReference type="NCBI Taxonomy" id="2072846"/>
    <lineage>
        <taxon>Bacteria</taxon>
        <taxon>Pseudomonadati</taxon>
        <taxon>Bacteroidota</taxon>
        <taxon>Cytophagia</taxon>
        <taxon>Cytophagales</taxon>
        <taxon>Hymenobacteraceae</taxon>
        <taxon>Adhaeribacter</taxon>
    </lineage>
</organism>
<dbReference type="SUPFAM" id="SSF48452">
    <property type="entry name" value="TPR-like"/>
    <property type="match status" value="3"/>
</dbReference>
<evidence type="ECO:0000256" key="2">
    <source>
        <dbReference type="SAM" id="SignalP"/>
    </source>
</evidence>
<keyword evidence="5" id="KW-1185">Reference proteome</keyword>
<evidence type="ECO:0000313" key="5">
    <source>
        <dbReference type="Proteomes" id="UP000240357"/>
    </source>
</evidence>
<feature type="chain" id="PRO_5015774534" description="Outer membrane lipoprotein BamD-like domain-containing protein" evidence="2">
    <location>
        <begin position="28"/>
        <end position="610"/>
    </location>
</feature>
<feature type="signal peptide" evidence="2">
    <location>
        <begin position="1"/>
        <end position="27"/>
    </location>
</feature>
<gene>
    <name evidence="4" type="ORF">AHMF7605_19915</name>
</gene>
<protein>
    <recommendedName>
        <fullName evidence="3">Outer membrane lipoprotein BamD-like domain-containing protein</fullName>
    </recommendedName>
</protein>
<evidence type="ECO:0000256" key="1">
    <source>
        <dbReference type="ARBA" id="ARBA00022729"/>
    </source>
</evidence>
<name>A0A2T2YJD2_9BACT</name>
<proteinExistence type="predicted"/>
<dbReference type="Pfam" id="PF13525">
    <property type="entry name" value="YfiO"/>
    <property type="match status" value="1"/>
</dbReference>
<reference evidence="4 5" key="1">
    <citation type="submission" date="2018-03" db="EMBL/GenBank/DDBJ databases">
        <title>Adhaeribacter sp. HMF7605 Genome sequencing and assembly.</title>
        <authorList>
            <person name="Kang H."/>
            <person name="Kang J."/>
            <person name="Cha I."/>
            <person name="Kim H."/>
            <person name="Joh K."/>
        </authorList>
    </citation>
    <scope>NUCLEOTIDE SEQUENCE [LARGE SCALE GENOMIC DNA]</scope>
    <source>
        <strain evidence="4 5">HMF7605</strain>
    </source>
</reference>
<evidence type="ECO:0000259" key="3">
    <source>
        <dbReference type="Pfam" id="PF13525"/>
    </source>
</evidence>
<dbReference type="InterPro" id="IPR039565">
    <property type="entry name" value="BamD-like"/>
</dbReference>
<dbReference type="OrthoDB" id="9763354at2"/>
<dbReference type="PANTHER" id="PTHR12558:SF13">
    <property type="entry name" value="CELL DIVISION CYCLE PROTEIN 27 HOMOLOG"/>
    <property type="match status" value="1"/>
</dbReference>
<comment type="caution">
    <text evidence="4">The sequence shown here is derived from an EMBL/GenBank/DDBJ whole genome shotgun (WGS) entry which is preliminary data.</text>
</comment>
<evidence type="ECO:0000313" key="4">
    <source>
        <dbReference type="EMBL" id="PSR55610.1"/>
    </source>
</evidence>
<feature type="domain" description="Outer membrane lipoprotein BamD-like" evidence="3">
    <location>
        <begin position="496"/>
        <end position="605"/>
    </location>
</feature>